<organism evidence="2">
    <name type="scientific">Euplotes crassus</name>
    <dbReference type="NCBI Taxonomy" id="5936"/>
    <lineage>
        <taxon>Eukaryota</taxon>
        <taxon>Sar</taxon>
        <taxon>Alveolata</taxon>
        <taxon>Ciliophora</taxon>
        <taxon>Intramacronucleata</taxon>
        <taxon>Spirotrichea</taxon>
        <taxon>Hypotrichia</taxon>
        <taxon>Euplotida</taxon>
        <taxon>Euplotidae</taxon>
        <taxon>Moneuplotes</taxon>
    </lineage>
</organism>
<reference evidence="2" key="1">
    <citation type="submission" date="2021-01" db="EMBL/GenBank/DDBJ databases">
        <authorList>
            <person name="Corre E."/>
            <person name="Pelletier E."/>
            <person name="Niang G."/>
            <person name="Scheremetjew M."/>
            <person name="Finn R."/>
            <person name="Kale V."/>
            <person name="Holt S."/>
            <person name="Cochrane G."/>
            <person name="Meng A."/>
            <person name="Brown T."/>
            <person name="Cohen L."/>
        </authorList>
    </citation>
    <scope>NUCLEOTIDE SEQUENCE</scope>
    <source>
        <strain evidence="2">CT5</strain>
    </source>
</reference>
<evidence type="ECO:0000313" key="2">
    <source>
        <dbReference type="EMBL" id="CAE0375921.1"/>
    </source>
</evidence>
<proteinExistence type="predicted"/>
<protein>
    <submittedName>
        <fullName evidence="2">Uncharacterized protein</fullName>
    </submittedName>
</protein>
<evidence type="ECO:0000256" key="1">
    <source>
        <dbReference type="SAM" id="MobiDB-lite"/>
    </source>
</evidence>
<dbReference type="EMBL" id="HBIK01001844">
    <property type="protein sequence ID" value="CAE0375921.1"/>
    <property type="molecule type" value="Transcribed_RNA"/>
</dbReference>
<sequence>MEFNSNPSVMAYDSNEESEYVAKNEDKHKKKRRKRANASKSSKKQEKSKKMKAALVNYADQDKSRVRTKELTAQQQNNCFKALEDFSDEGSLEKVSEKGDEEFIPSYM</sequence>
<gene>
    <name evidence="2" type="ORF">ECRA1380_LOCUS876</name>
</gene>
<name>A0A7S3NS71_EUPCR</name>
<dbReference type="AlphaFoldDB" id="A0A7S3NS71"/>
<feature type="compositionally biased region" description="Basic and acidic residues" evidence="1">
    <location>
        <begin position="60"/>
        <end position="70"/>
    </location>
</feature>
<feature type="region of interest" description="Disordered" evidence="1">
    <location>
        <begin position="1"/>
        <end position="70"/>
    </location>
</feature>
<accession>A0A7S3NS71</accession>
<feature type="compositionally biased region" description="Basic residues" evidence="1">
    <location>
        <begin position="28"/>
        <end position="37"/>
    </location>
</feature>